<dbReference type="Proteomes" id="UP000594042">
    <property type="component" value="Chromosome"/>
</dbReference>
<evidence type="ECO:0000313" key="2">
    <source>
        <dbReference type="EMBL" id="BCI64746.1"/>
    </source>
</evidence>
<proteinExistence type="predicted"/>
<evidence type="ECO:0000313" key="3">
    <source>
        <dbReference type="Proteomes" id="UP000594042"/>
    </source>
</evidence>
<keyword evidence="1" id="KW-0472">Membrane</keyword>
<dbReference type="KEGG" id="copr:Cop2CBH44_30990"/>
<sequence>MIRYSRLLLYFTIVVLLLWILPWMYNFLTARANKTPFTLYSSVIDDYAVLQPSDKGVVRKDLGGNVYSESEFDSILPMFYYRQLIADGRLPERMKGVELNPKVIQTENFIFRHSPDESNRPVIGLYPLLESSSGRVDLVMPEDVFHIDNDCIEFIDIKSNCVDEKKSQLFTKALQKKGFIFPARIIAGNPTTRKDYDEGYLLTDKENNLFHMKQVVGRSFVRKIDIPEGIVINHIFLTEFKNRKILAFLTDKQNRLYVLLTKSYRLISLPVTQFDPTRQSISVIGNLFDWTINISDDNGDEYYAIDARDYGLLKRMERPNNTVSLSEKIGGYIFPVRLTFTSLKDKWVKARFASGGFN</sequence>
<accession>A0A7G1HYK4</accession>
<dbReference type="Pfam" id="PF16149">
    <property type="entry name" value="DUF4857"/>
    <property type="match status" value="1"/>
</dbReference>
<keyword evidence="1" id="KW-1133">Transmembrane helix</keyword>
<evidence type="ECO:0000256" key="1">
    <source>
        <dbReference type="SAM" id="Phobius"/>
    </source>
</evidence>
<gene>
    <name evidence="2" type="ORF">Cop2CBH44_30990</name>
</gene>
<keyword evidence="3" id="KW-1185">Reference proteome</keyword>
<dbReference type="RefSeq" id="WP_044227336.1">
    <property type="nucleotide sequence ID" value="NZ_AP023322.1"/>
</dbReference>
<organism evidence="2 3">
    <name type="scientific">Coprobacter secundus subsp. similis</name>
    <dbReference type="NCBI Taxonomy" id="2751153"/>
    <lineage>
        <taxon>Bacteria</taxon>
        <taxon>Pseudomonadati</taxon>
        <taxon>Bacteroidota</taxon>
        <taxon>Bacteroidia</taxon>
        <taxon>Bacteroidales</taxon>
        <taxon>Barnesiellaceae</taxon>
        <taxon>Coprobacter</taxon>
    </lineage>
</organism>
<dbReference type="InterPro" id="IPR032333">
    <property type="entry name" value="DUF4857"/>
</dbReference>
<dbReference type="EMBL" id="AP023322">
    <property type="protein sequence ID" value="BCI64746.1"/>
    <property type="molecule type" value="Genomic_DNA"/>
</dbReference>
<dbReference type="AlphaFoldDB" id="A0A7G1HYK4"/>
<keyword evidence="1" id="KW-0812">Transmembrane</keyword>
<name>A0A7G1HYK4_9BACT</name>
<protein>
    <submittedName>
        <fullName evidence="2">DUF4857 domain-containing protein</fullName>
    </submittedName>
</protein>
<feature type="transmembrane region" description="Helical" evidence="1">
    <location>
        <begin position="7"/>
        <end position="25"/>
    </location>
</feature>
<reference evidence="3" key="1">
    <citation type="submission" date="2020-07" db="EMBL/GenBank/DDBJ databases">
        <title>Complete genome sequencing of Coprobacter sp. strain 2CBH44.</title>
        <authorList>
            <person name="Sakamoto M."/>
            <person name="Murakami T."/>
            <person name="Mori H."/>
        </authorList>
    </citation>
    <scope>NUCLEOTIDE SEQUENCE [LARGE SCALE GENOMIC DNA]</scope>
    <source>
        <strain evidence="3">2CBH44</strain>
    </source>
</reference>